<dbReference type="InterPro" id="IPR036086">
    <property type="entry name" value="ParB/Sulfiredoxin_sf"/>
</dbReference>
<dbReference type="NCBIfam" id="TIGR00180">
    <property type="entry name" value="parB_part"/>
    <property type="match status" value="1"/>
</dbReference>
<dbReference type="Gene3D" id="3.90.1530.30">
    <property type="match status" value="1"/>
</dbReference>
<evidence type="ECO:0000259" key="2">
    <source>
        <dbReference type="SMART" id="SM00470"/>
    </source>
</evidence>
<dbReference type="EMBL" id="FQXC01000007">
    <property type="protein sequence ID" value="SHI00887.1"/>
    <property type="molecule type" value="Genomic_DNA"/>
</dbReference>
<feature type="domain" description="ParB-like N-terminal" evidence="2">
    <location>
        <begin position="15"/>
        <end position="111"/>
    </location>
</feature>
<comment type="similarity">
    <text evidence="1">Belongs to the ParB family.</text>
</comment>
<organism evidence="3 4">
    <name type="scientific">Marivita hallyeonensis</name>
    <dbReference type="NCBI Taxonomy" id="996342"/>
    <lineage>
        <taxon>Bacteria</taxon>
        <taxon>Pseudomonadati</taxon>
        <taxon>Pseudomonadota</taxon>
        <taxon>Alphaproteobacteria</taxon>
        <taxon>Rhodobacterales</taxon>
        <taxon>Roseobacteraceae</taxon>
        <taxon>Marivita</taxon>
    </lineage>
</organism>
<dbReference type="RefSeq" id="WP_072779880.1">
    <property type="nucleotide sequence ID" value="NZ_FQXC01000007.1"/>
</dbReference>
<dbReference type="Pfam" id="PF02195">
    <property type="entry name" value="ParB_N"/>
    <property type="match status" value="1"/>
</dbReference>
<dbReference type="STRING" id="996342.SAMN05443551_4026"/>
<dbReference type="PANTHER" id="PTHR33375">
    <property type="entry name" value="CHROMOSOME-PARTITIONING PROTEIN PARB-RELATED"/>
    <property type="match status" value="1"/>
</dbReference>
<protein>
    <submittedName>
        <fullName evidence="3">ParB family protein</fullName>
    </submittedName>
</protein>
<dbReference type="InterPro" id="IPR050336">
    <property type="entry name" value="Chromosome_partition/occlusion"/>
</dbReference>
<evidence type="ECO:0000256" key="1">
    <source>
        <dbReference type="ARBA" id="ARBA00006295"/>
    </source>
</evidence>
<dbReference type="InterPro" id="IPR004437">
    <property type="entry name" value="ParB/RepB/Spo0J"/>
</dbReference>
<keyword evidence="4" id="KW-1185">Reference proteome</keyword>
<dbReference type="SUPFAM" id="SSF109709">
    <property type="entry name" value="KorB DNA-binding domain-like"/>
    <property type="match status" value="1"/>
</dbReference>
<evidence type="ECO:0000313" key="4">
    <source>
        <dbReference type="Proteomes" id="UP000184221"/>
    </source>
</evidence>
<dbReference type="InterPro" id="IPR003115">
    <property type="entry name" value="ParB_N"/>
</dbReference>
<dbReference type="SUPFAM" id="SSF110849">
    <property type="entry name" value="ParB/Sulfiredoxin"/>
    <property type="match status" value="1"/>
</dbReference>
<sequence length="618" mass="66073">MTKQHPIPTDTGSIELVPLDALTLSDLNPRKSVSEAHIDTLAASIARFGLIQNLAGLRTKKGRVEIVAGGCRLRALQKIAAKAETPAPVTVPVRITEDAEEAAIWANAENAAREALTPADEIRAFGAMTAKGATVPDIALAFATSEARVYQRLALAALPAPVIDALAAGEITLGAAKAFTLSEDAALTLTLLEQIKGQPISEAQLKSALTPEAVTGSDRRALFVGQEAYEAAGGAVTRDLFSQAVYFTDPALLDDLFDERLEAARAALVADTGWLWAEAKREPWLNYYEIDQAKLTRLYPVEGDLSDAEAEDYDRLAEMCEAGVLDADGEARLADLQATLDGSYTNDQKRVSGCFVLVNQSGKVEITAGLVRSEDKDAALAAGVLTAPDRPAPAPKSPYSQKLRADMQAIRLAAVQSALLAKPDLVLDLLAFGLSEASGSFESLFDLRLGRPNNVPSIEDGFDREPRLDHGLDPTAAWPTGTRVDDLEEAFAAFRASGKKARNAVLTEAFARALPDQAGDEGFFAAIAAEAKADIRAHWTPTAENFFSRVSAGVLTDLLCTFLDCDTRDARVVAFGKLKKAEKAEKLEKLIGDATTQKLMGLTSEQKDKLAIWVPDCV</sequence>
<dbReference type="PANTHER" id="PTHR33375:SF7">
    <property type="entry name" value="CHROMOSOME 2-PARTITIONING PROTEIN PARB-RELATED"/>
    <property type="match status" value="1"/>
</dbReference>
<dbReference type="GO" id="GO:0007059">
    <property type="term" value="P:chromosome segregation"/>
    <property type="evidence" value="ECO:0007669"/>
    <property type="project" value="TreeGrafter"/>
</dbReference>
<dbReference type="GO" id="GO:0003677">
    <property type="term" value="F:DNA binding"/>
    <property type="evidence" value="ECO:0007669"/>
    <property type="project" value="InterPro"/>
</dbReference>
<gene>
    <name evidence="3" type="ORF">SAMN05443551_4026</name>
</gene>
<dbReference type="Gene3D" id="1.10.10.2830">
    <property type="match status" value="1"/>
</dbReference>
<dbReference type="CDD" id="cd16406">
    <property type="entry name" value="ParB_N_like"/>
    <property type="match status" value="1"/>
</dbReference>
<dbReference type="GO" id="GO:0005694">
    <property type="term" value="C:chromosome"/>
    <property type="evidence" value="ECO:0007669"/>
    <property type="project" value="TreeGrafter"/>
</dbReference>
<name>A0A1M5XM18_9RHOB</name>
<accession>A0A1M5XM18</accession>
<reference evidence="3 4" key="1">
    <citation type="submission" date="2016-11" db="EMBL/GenBank/DDBJ databases">
        <authorList>
            <person name="Jaros S."/>
            <person name="Januszkiewicz K."/>
            <person name="Wedrychowicz H."/>
        </authorList>
    </citation>
    <scope>NUCLEOTIDE SEQUENCE [LARGE SCALE GENOMIC DNA]</scope>
    <source>
        <strain evidence="3 4">DSM 29431</strain>
    </source>
</reference>
<dbReference type="OrthoDB" id="9813122at2"/>
<evidence type="ECO:0000313" key="3">
    <source>
        <dbReference type="EMBL" id="SHI00887.1"/>
    </source>
</evidence>
<proteinExistence type="inferred from homology"/>
<dbReference type="AlphaFoldDB" id="A0A1M5XM18"/>
<dbReference type="SMART" id="SM00470">
    <property type="entry name" value="ParB"/>
    <property type="match status" value="1"/>
</dbReference>
<dbReference type="Proteomes" id="UP000184221">
    <property type="component" value="Unassembled WGS sequence"/>
</dbReference>